<evidence type="ECO:0000313" key="2">
    <source>
        <dbReference type="Proteomes" id="UP000315295"/>
    </source>
</evidence>
<protein>
    <submittedName>
        <fullName evidence="1">Uncharacterized protein</fullName>
    </submittedName>
</protein>
<keyword evidence="2" id="KW-1185">Reference proteome</keyword>
<comment type="caution">
    <text evidence="1">The sequence shown here is derived from an EMBL/GenBank/DDBJ whole genome shotgun (WGS) entry which is preliminary data.</text>
</comment>
<dbReference type="AlphaFoldDB" id="A0A540MPD1"/>
<evidence type="ECO:0000313" key="1">
    <source>
        <dbReference type="EMBL" id="TQE00083.1"/>
    </source>
</evidence>
<reference evidence="1 2" key="1">
    <citation type="journal article" date="2019" name="G3 (Bethesda)">
        <title>Sequencing of a Wild Apple (Malus baccata) Genome Unravels the Differences Between Cultivated and Wild Apple Species Regarding Disease Resistance and Cold Tolerance.</title>
        <authorList>
            <person name="Chen X."/>
        </authorList>
    </citation>
    <scope>NUCLEOTIDE SEQUENCE [LARGE SCALE GENOMIC DNA]</scope>
    <source>
        <strain evidence="2">cv. Shandingzi</strain>
        <tissue evidence="1">Leaves</tissue>
    </source>
</reference>
<dbReference type="Proteomes" id="UP000315295">
    <property type="component" value="Unassembled WGS sequence"/>
</dbReference>
<sequence length="237" mass="25861">MNANIIPPSIHLKPLTLSKLIKNLLQLNPQVRFSKSNQQLIAGNRIRHLGRIPSLQKLKENGHGQTHLVFPNQSNKNRVIHFGVQPSTNIFHNIQYFKRKIDLTGPDKRVEQGFEGLGIDHEAVHLHGVKQLRDLVEESGAGGGAEDVGVGARRMFDVMRERAPFEEVDFFGGAEGLGAEDLEEEGLGERESVGVREVAGAGGGEGLGDGGHQEYVSQLGSAVDTPFPVVSQTQILR</sequence>
<accession>A0A540MPD1</accession>
<name>A0A540MPD1_MALBA</name>
<proteinExistence type="predicted"/>
<dbReference type="EMBL" id="VIEB01000223">
    <property type="protein sequence ID" value="TQE00083.1"/>
    <property type="molecule type" value="Genomic_DNA"/>
</dbReference>
<organism evidence="1 2">
    <name type="scientific">Malus baccata</name>
    <name type="common">Siberian crab apple</name>
    <name type="synonym">Pyrus baccata</name>
    <dbReference type="NCBI Taxonomy" id="106549"/>
    <lineage>
        <taxon>Eukaryota</taxon>
        <taxon>Viridiplantae</taxon>
        <taxon>Streptophyta</taxon>
        <taxon>Embryophyta</taxon>
        <taxon>Tracheophyta</taxon>
        <taxon>Spermatophyta</taxon>
        <taxon>Magnoliopsida</taxon>
        <taxon>eudicotyledons</taxon>
        <taxon>Gunneridae</taxon>
        <taxon>Pentapetalae</taxon>
        <taxon>rosids</taxon>
        <taxon>fabids</taxon>
        <taxon>Rosales</taxon>
        <taxon>Rosaceae</taxon>
        <taxon>Amygdaloideae</taxon>
        <taxon>Maleae</taxon>
        <taxon>Malus</taxon>
    </lineage>
</organism>
<gene>
    <name evidence="1" type="ORF">C1H46_014336</name>
</gene>